<gene>
    <name evidence="2" type="ORF">BJ554DRAFT_2878</name>
</gene>
<organism evidence="2 3">
    <name type="scientific">Olpidium bornovanus</name>
    <dbReference type="NCBI Taxonomy" id="278681"/>
    <lineage>
        <taxon>Eukaryota</taxon>
        <taxon>Fungi</taxon>
        <taxon>Fungi incertae sedis</taxon>
        <taxon>Olpidiomycota</taxon>
        <taxon>Olpidiomycotina</taxon>
        <taxon>Olpidiomycetes</taxon>
        <taxon>Olpidiales</taxon>
        <taxon>Olpidiaceae</taxon>
        <taxon>Olpidium</taxon>
    </lineage>
</organism>
<feature type="compositionally biased region" description="Basic and acidic residues" evidence="1">
    <location>
        <begin position="174"/>
        <end position="187"/>
    </location>
</feature>
<name>A0A8H8DGB8_9FUNG</name>
<sequence>MPRPRKAGARWENHLLPDDLRFSSEQLLSMFTREGSVVRDFAAFTVSCRRGLGIEGKEINRSNCCRFHTTQLSAMQQHDRSPTRRFGSTDDVRGDHLENEAQNDDGDLGPDISTFYDEEDSDLAQDGTFGAGSSVQGLSTIEEEVVDGGHGGDSLEMDYGSQSAAAWPVSRQQRPAERIKFDRQAKR</sequence>
<feature type="region of interest" description="Disordered" evidence="1">
    <location>
        <begin position="145"/>
        <end position="187"/>
    </location>
</feature>
<evidence type="ECO:0000313" key="3">
    <source>
        <dbReference type="Proteomes" id="UP000673691"/>
    </source>
</evidence>
<feature type="compositionally biased region" description="Basic and acidic residues" evidence="1">
    <location>
        <begin position="77"/>
        <end position="99"/>
    </location>
</feature>
<reference evidence="2 3" key="1">
    <citation type="journal article" name="Sci. Rep.">
        <title>Genome-scale phylogenetic analyses confirm Olpidium as the closest living zoosporic fungus to the non-flagellated, terrestrial fungi.</title>
        <authorList>
            <person name="Chang Y."/>
            <person name="Rochon D."/>
            <person name="Sekimoto S."/>
            <person name="Wang Y."/>
            <person name="Chovatia M."/>
            <person name="Sandor L."/>
            <person name="Salamov A."/>
            <person name="Grigoriev I.V."/>
            <person name="Stajich J.E."/>
            <person name="Spatafora J.W."/>
        </authorList>
    </citation>
    <scope>NUCLEOTIDE SEQUENCE [LARGE SCALE GENOMIC DNA]</scope>
    <source>
        <strain evidence="2">S191</strain>
    </source>
</reference>
<dbReference type="Proteomes" id="UP000673691">
    <property type="component" value="Unassembled WGS sequence"/>
</dbReference>
<evidence type="ECO:0000313" key="2">
    <source>
        <dbReference type="EMBL" id="KAG5457176.1"/>
    </source>
</evidence>
<keyword evidence="3" id="KW-1185">Reference proteome</keyword>
<dbReference type="AlphaFoldDB" id="A0A8H8DGB8"/>
<evidence type="ECO:0000256" key="1">
    <source>
        <dbReference type="SAM" id="MobiDB-lite"/>
    </source>
</evidence>
<protein>
    <submittedName>
        <fullName evidence="2">Uncharacterized protein</fullName>
    </submittedName>
</protein>
<comment type="caution">
    <text evidence="2">The sequence shown here is derived from an EMBL/GenBank/DDBJ whole genome shotgun (WGS) entry which is preliminary data.</text>
</comment>
<proteinExistence type="predicted"/>
<feature type="non-terminal residue" evidence="2">
    <location>
        <position position="187"/>
    </location>
</feature>
<accession>A0A8H8DGB8</accession>
<dbReference type="EMBL" id="JAEFCI010010497">
    <property type="protein sequence ID" value="KAG5457176.1"/>
    <property type="molecule type" value="Genomic_DNA"/>
</dbReference>
<feature type="region of interest" description="Disordered" evidence="1">
    <location>
        <begin position="73"/>
        <end position="115"/>
    </location>
</feature>